<evidence type="ECO:0000313" key="2">
    <source>
        <dbReference type="Proteomes" id="UP000001919"/>
    </source>
</evidence>
<gene>
    <name evidence="1" type="ordered locus">Bfae_22890</name>
</gene>
<protein>
    <recommendedName>
        <fullName evidence="3">GIY-YIG domain-containing protein</fullName>
    </recommendedName>
</protein>
<accession>C7MET3</accession>
<dbReference type="Proteomes" id="UP000001919">
    <property type="component" value="Chromosome"/>
</dbReference>
<name>C7MET3_BRAFD</name>
<dbReference type="eggNOG" id="ENOG5033W7N">
    <property type="taxonomic scope" value="Bacteria"/>
</dbReference>
<dbReference type="KEGG" id="bfa:Bfae_22890"/>
<evidence type="ECO:0000313" key="1">
    <source>
        <dbReference type="EMBL" id="ACU86083.1"/>
    </source>
</evidence>
<dbReference type="OrthoDB" id="5145533at2"/>
<organism evidence="1 2">
    <name type="scientific">Brachybacterium faecium (strain ATCC 43885 / DSM 4810 / JCM 11609 / LMG 19847 / NBRC 14762 / NCIMB 9860 / 6-10)</name>
    <dbReference type="NCBI Taxonomy" id="446465"/>
    <lineage>
        <taxon>Bacteria</taxon>
        <taxon>Bacillati</taxon>
        <taxon>Actinomycetota</taxon>
        <taxon>Actinomycetes</taxon>
        <taxon>Micrococcales</taxon>
        <taxon>Dermabacteraceae</taxon>
        <taxon>Brachybacterium</taxon>
    </lineage>
</organism>
<dbReference type="EMBL" id="CP001643">
    <property type="protein sequence ID" value="ACU86083.1"/>
    <property type="molecule type" value="Genomic_DNA"/>
</dbReference>
<evidence type="ECO:0008006" key="3">
    <source>
        <dbReference type="Google" id="ProtNLM"/>
    </source>
</evidence>
<keyword evidence="2" id="KW-1185">Reference proteome</keyword>
<proteinExistence type="predicted"/>
<sequence length="237" mass="25309">MTGETWLYLYEDRSEKRLYVGIADRLDRVWGPHNADAETVRDAPGSQILQTVEPFSSRDDALKAEAVAIHVAMLSGVAVYHAEGGVSVSDGQVRVANRAGVGSTSVLGPAVKRKKGTVSFDSLSGTAIVTISAGHMDDRRGPYGGAGGAVFSQRAQKWWKIAPAKQHKVERLIAILAGSHGVILGDWDVDVRSGYGPNGDVFPLVDPADDDPRKIKGMRLVGVSGQSGRIYSDDLRG</sequence>
<dbReference type="HOGENOM" id="CLU_1168900_0_0_11"/>
<reference evidence="1 2" key="1">
    <citation type="journal article" date="2009" name="Stand. Genomic Sci.">
        <title>Complete genome sequence of Brachybacterium faecium type strain (Schefferle 6-10).</title>
        <authorList>
            <person name="Lapidus A."/>
            <person name="Pukall R."/>
            <person name="Labuttii K."/>
            <person name="Copeland A."/>
            <person name="Del Rio T.G."/>
            <person name="Nolan M."/>
            <person name="Chen F."/>
            <person name="Lucas S."/>
            <person name="Tice H."/>
            <person name="Cheng J.F."/>
            <person name="Bruce D."/>
            <person name="Goodwin L."/>
            <person name="Pitluck S."/>
            <person name="Rohde M."/>
            <person name="Goker M."/>
            <person name="Pati A."/>
            <person name="Ivanova N."/>
            <person name="Mavrommatis K."/>
            <person name="Chen A."/>
            <person name="Palaniappan K."/>
            <person name="D'haeseleer P."/>
            <person name="Chain P."/>
            <person name="Bristow J."/>
            <person name="Eisen J.A."/>
            <person name="Markowitz V."/>
            <person name="Hugenholtz P."/>
            <person name="Kyrpides N.C."/>
            <person name="Klenk H.P."/>
        </authorList>
    </citation>
    <scope>NUCLEOTIDE SEQUENCE [LARGE SCALE GENOMIC DNA]</scope>
    <source>
        <strain evidence="2">ATCC 43885 / DSM 4810 / JCM 11609 / LMG 19847 / NBRC 14762 / NCIMB 9860 / 6-10</strain>
    </source>
</reference>
<dbReference type="AlphaFoldDB" id="C7MET3"/>